<evidence type="ECO:0000256" key="1">
    <source>
        <dbReference type="SAM" id="SignalP"/>
    </source>
</evidence>
<protein>
    <recommendedName>
        <fullName evidence="2">Bacterial EndoU nuclease domain-containing protein</fullName>
    </recommendedName>
</protein>
<reference evidence="3 4" key="1">
    <citation type="submission" date="2018-12" db="EMBL/GenBank/DDBJ databases">
        <authorList>
            <consortium name="Pathogen Informatics"/>
        </authorList>
    </citation>
    <scope>NUCLEOTIDE SEQUENCE [LARGE SCALE GENOMIC DNA]</scope>
    <source>
        <strain evidence="3 4">NCTC7357</strain>
    </source>
</reference>
<sequence length="216" mass="22829">MSTIPKALLLSASALTLVSCSNITSSPTSELATATCISASLPTTNPPINEGHIFCGELVYNKNTATYDAKGFHSTASAVSVSTIKANLSTTATPLQAPTPILLPPLTFNTYSTQKYTLSNFTIQSGSNFSTKQMSTMFPNSCSASQVLKSIEYAYKNMYSAANPIPAPYTCNTNTSNRCGPSSPTSANKTYCQIAGKPIPLQTFFDGKAITTAYPL</sequence>
<feature type="signal peptide" evidence="1">
    <location>
        <begin position="1"/>
        <end position="21"/>
    </location>
</feature>
<dbReference type="Proteomes" id="UP000277437">
    <property type="component" value="Chromosome"/>
</dbReference>
<dbReference type="EMBL" id="LR134334">
    <property type="protein sequence ID" value="VEF72970.1"/>
    <property type="molecule type" value="Genomic_DNA"/>
</dbReference>
<dbReference type="GO" id="GO:0004519">
    <property type="term" value="F:endonuclease activity"/>
    <property type="evidence" value="ECO:0007669"/>
    <property type="project" value="InterPro"/>
</dbReference>
<dbReference type="InterPro" id="IPR029501">
    <property type="entry name" value="EndoU_bac"/>
</dbReference>
<gene>
    <name evidence="3" type="ORF">NCTC7357_01214</name>
</gene>
<name>A0AAX3FQW1_9PSED</name>
<dbReference type="AlphaFoldDB" id="A0AAX3FQW1"/>
<evidence type="ECO:0000313" key="3">
    <source>
        <dbReference type="EMBL" id="VEF72970.1"/>
    </source>
</evidence>
<keyword evidence="1" id="KW-0732">Signal</keyword>
<organism evidence="3 4">
    <name type="scientific">Pseudomonas chlororaphis</name>
    <dbReference type="NCBI Taxonomy" id="587753"/>
    <lineage>
        <taxon>Bacteria</taxon>
        <taxon>Pseudomonadati</taxon>
        <taxon>Pseudomonadota</taxon>
        <taxon>Gammaproteobacteria</taxon>
        <taxon>Pseudomonadales</taxon>
        <taxon>Pseudomonadaceae</taxon>
        <taxon>Pseudomonas</taxon>
    </lineage>
</organism>
<dbReference type="PROSITE" id="PS51257">
    <property type="entry name" value="PROKAR_LIPOPROTEIN"/>
    <property type="match status" value="1"/>
</dbReference>
<dbReference type="RefSeq" id="WP_164486039.1">
    <property type="nucleotide sequence ID" value="NZ_CP118137.1"/>
</dbReference>
<proteinExistence type="predicted"/>
<evidence type="ECO:0000313" key="4">
    <source>
        <dbReference type="Proteomes" id="UP000277437"/>
    </source>
</evidence>
<dbReference type="Pfam" id="PF14436">
    <property type="entry name" value="EndoU_bacteria"/>
    <property type="match status" value="1"/>
</dbReference>
<feature type="domain" description="Bacterial EndoU nuclease" evidence="2">
    <location>
        <begin position="50"/>
        <end position="216"/>
    </location>
</feature>
<evidence type="ECO:0000259" key="2">
    <source>
        <dbReference type="Pfam" id="PF14436"/>
    </source>
</evidence>
<accession>A0AAX3FQW1</accession>
<feature type="chain" id="PRO_5043915016" description="Bacterial EndoU nuclease domain-containing protein" evidence="1">
    <location>
        <begin position="22"/>
        <end position="216"/>
    </location>
</feature>